<proteinExistence type="predicted"/>
<evidence type="ECO:0000313" key="4">
    <source>
        <dbReference type="Proteomes" id="UP000298663"/>
    </source>
</evidence>
<feature type="compositionally biased region" description="Polar residues" evidence="1">
    <location>
        <begin position="161"/>
        <end position="170"/>
    </location>
</feature>
<sequence>MRFSYRSAIYLFGPSYVIRFPIASIPIFIVTFTIAICAQKKKRKNENSHRSARGARTLASPGTPGESDERPSRRGNNVERTVHIEMYGKKSEGDTTFVHDSTNEINATQDTRAEEEKKTMNTQLTSDFTMNTTQTEGDEGNRQTVEGTKEGRKAKMRKTSKGNGSENSVTDVPLKTVASYADKMKKKSAIVKGSSKTERSSPCRRSKSRSRPNSSSSHSRHRLFFGKQYRQVLFFSHLRNNGHLSFCRSSRPIWTTAASAGTGFPSSLLLYPFAAPFDYITFLS</sequence>
<feature type="compositionally biased region" description="Polar residues" evidence="1">
    <location>
        <begin position="98"/>
        <end position="110"/>
    </location>
</feature>
<comment type="caution">
    <text evidence="3">The sequence shown here is derived from an EMBL/GenBank/DDBJ whole genome shotgun (WGS) entry which is preliminary data.</text>
</comment>
<keyword evidence="2" id="KW-1133">Transmembrane helix</keyword>
<dbReference type="EMBL" id="AZBU02000002">
    <property type="protein sequence ID" value="TKR93724.1"/>
    <property type="molecule type" value="Genomic_DNA"/>
</dbReference>
<gene>
    <name evidence="3" type="ORF">L596_008131</name>
</gene>
<reference evidence="3 4" key="1">
    <citation type="journal article" date="2015" name="Genome Biol.">
        <title>Comparative genomics of Steinernema reveals deeply conserved gene regulatory networks.</title>
        <authorList>
            <person name="Dillman A.R."/>
            <person name="Macchietto M."/>
            <person name="Porter C.F."/>
            <person name="Rogers A."/>
            <person name="Williams B."/>
            <person name="Antoshechkin I."/>
            <person name="Lee M.M."/>
            <person name="Goodwin Z."/>
            <person name="Lu X."/>
            <person name="Lewis E.E."/>
            <person name="Goodrich-Blair H."/>
            <person name="Stock S.P."/>
            <person name="Adams B.J."/>
            <person name="Sternberg P.W."/>
            <person name="Mortazavi A."/>
        </authorList>
    </citation>
    <scope>NUCLEOTIDE SEQUENCE [LARGE SCALE GENOMIC DNA]</scope>
    <source>
        <strain evidence="3 4">ALL</strain>
    </source>
</reference>
<keyword evidence="2" id="KW-0812">Transmembrane</keyword>
<organism evidence="3 4">
    <name type="scientific">Steinernema carpocapsae</name>
    <name type="common">Entomopathogenic nematode</name>
    <dbReference type="NCBI Taxonomy" id="34508"/>
    <lineage>
        <taxon>Eukaryota</taxon>
        <taxon>Metazoa</taxon>
        <taxon>Ecdysozoa</taxon>
        <taxon>Nematoda</taxon>
        <taxon>Chromadorea</taxon>
        <taxon>Rhabditida</taxon>
        <taxon>Tylenchina</taxon>
        <taxon>Panagrolaimomorpha</taxon>
        <taxon>Strongyloidoidea</taxon>
        <taxon>Steinernematidae</taxon>
        <taxon>Steinernema</taxon>
    </lineage>
</organism>
<feature type="region of interest" description="Disordered" evidence="1">
    <location>
        <begin position="187"/>
        <end position="221"/>
    </location>
</feature>
<protein>
    <submittedName>
        <fullName evidence="3">Uncharacterized protein</fullName>
    </submittedName>
</protein>
<dbReference type="AlphaFoldDB" id="A0A4U5PCJ7"/>
<evidence type="ECO:0000256" key="1">
    <source>
        <dbReference type="SAM" id="MobiDB-lite"/>
    </source>
</evidence>
<evidence type="ECO:0000313" key="3">
    <source>
        <dbReference type="EMBL" id="TKR93724.1"/>
    </source>
</evidence>
<feature type="transmembrane region" description="Helical" evidence="2">
    <location>
        <begin position="20"/>
        <end position="38"/>
    </location>
</feature>
<keyword evidence="4" id="KW-1185">Reference proteome</keyword>
<feature type="compositionally biased region" description="Basic and acidic residues" evidence="1">
    <location>
        <begin position="67"/>
        <end position="93"/>
    </location>
</feature>
<evidence type="ECO:0000256" key="2">
    <source>
        <dbReference type="SAM" id="Phobius"/>
    </source>
</evidence>
<accession>A0A4U5PCJ7</accession>
<feature type="region of interest" description="Disordered" evidence="1">
    <location>
        <begin position="41"/>
        <end position="170"/>
    </location>
</feature>
<keyword evidence="2" id="KW-0472">Membrane</keyword>
<reference evidence="3 4" key="2">
    <citation type="journal article" date="2019" name="G3 (Bethesda)">
        <title>Hybrid Assembly of the Genome of the Entomopathogenic Nematode Steinernema carpocapsae Identifies the X-Chromosome.</title>
        <authorList>
            <person name="Serra L."/>
            <person name="Macchietto M."/>
            <person name="Macias-Munoz A."/>
            <person name="McGill C.J."/>
            <person name="Rodriguez I.M."/>
            <person name="Rodriguez B."/>
            <person name="Murad R."/>
            <person name="Mortazavi A."/>
        </authorList>
    </citation>
    <scope>NUCLEOTIDE SEQUENCE [LARGE SCALE GENOMIC DNA]</scope>
    <source>
        <strain evidence="3 4">ALL</strain>
    </source>
</reference>
<dbReference type="Proteomes" id="UP000298663">
    <property type="component" value="Unassembled WGS sequence"/>
</dbReference>
<name>A0A4U5PCJ7_STECR</name>
<feature type="compositionally biased region" description="Polar residues" evidence="1">
    <location>
        <begin position="120"/>
        <end position="135"/>
    </location>
</feature>